<keyword evidence="2" id="KW-0132">Cell division</keyword>
<evidence type="ECO:0000256" key="1">
    <source>
        <dbReference type="ARBA" id="ARBA00044777"/>
    </source>
</evidence>
<dbReference type="EMBL" id="JAEDAK010000002">
    <property type="protein sequence ID" value="MBH9575833.1"/>
    <property type="molecule type" value="Genomic_DNA"/>
</dbReference>
<comment type="subunit">
    <text evidence="2">Component of a cohesin-like complex composed of ScpA, ScpB and the Smc homodimer, in which ScpA and ScpB bind to the head domain of Smc. The presence of the three proteins is required for the association of the complex with DNA.</text>
</comment>
<reference evidence="3" key="1">
    <citation type="submission" date="2020-12" db="EMBL/GenBank/DDBJ databases">
        <title>The genome sequence of Inhella sp. 1Y17.</title>
        <authorList>
            <person name="Liu Y."/>
        </authorList>
    </citation>
    <scope>NUCLEOTIDE SEQUENCE</scope>
    <source>
        <strain evidence="3">1Y17</strain>
    </source>
</reference>
<dbReference type="GO" id="GO:0007059">
    <property type="term" value="P:chromosome segregation"/>
    <property type="evidence" value="ECO:0007669"/>
    <property type="project" value="UniProtKB-UniRule"/>
</dbReference>
<dbReference type="GO" id="GO:0005737">
    <property type="term" value="C:cytoplasm"/>
    <property type="evidence" value="ECO:0007669"/>
    <property type="project" value="UniProtKB-SubCell"/>
</dbReference>
<evidence type="ECO:0000313" key="4">
    <source>
        <dbReference type="Proteomes" id="UP000613266"/>
    </source>
</evidence>
<keyword evidence="4" id="KW-1185">Reference proteome</keyword>
<dbReference type="GO" id="GO:0051301">
    <property type="term" value="P:cell division"/>
    <property type="evidence" value="ECO:0007669"/>
    <property type="project" value="UniProtKB-KW"/>
</dbReference>
<name>A0A931J1A1_9BURK</name>
<accession>A0A931J1A1</accession>
<evidence type="ECO:0000256" key="2">
    <source>
        <dbReference type="HAMAP-Rule" id="MF_01805"/>
    </source>
</evidence>
<dbReference type="Proteomes" id="UP000613266">
    <property type="component" value="Unassembled WGS sequence"/>
</dbReference>
<dbReference type="GO" id="GO:0006260">
    <property type="term" value="P:DNA replication"/>
    <property type="evidence" value="ECO:0007669"/>
    <property type="project" value="UniProtKB-UniRule"/>
</dbReference>
<gene>
    <name evidence="2" type="primary">scpA</name>
    <name evidence="3" type="ORF">I7X39_02840</name>
</gene>
<sequence>MGQEPGPPPAGRVPGCQGAAAALRLPKQGLSADPVELETTPEVVDHVAVATLYGEPLFQLPQDLYIPPDALEVFLEAFQGPLDLLLYLIRKQNFNIFDIPLADVTAQYLGYVEQIRTHNLELAAEYLLMAALLIEIKSRMLLPVRPRDDGVEAEDPRAELVRRLLEYERIKLGALKLDELPLLGRDFWRPQVQADFSAEPRYEDVRPEDLAQAWRELLARAKLHQHHKITREQLSVREHMGILLRRLQGQRYLGFEDLFEPVRGPQVLVVTFIAMLELTREGLLELTQAEAFAPIYVRLGNRQAEAEAAY</sequence>
<comment type="function">
    <text evidence="2">Participates in chromosomal partition during cell division. May act via the formation of a condensin-like complex containing Smc and ScpB that pull DNA away from mid-cell into both cell halves.</text>
</comment>
<comment type="similarity">
    <text evidence="2">Belongs to the ScpA family.</text>
</comment>
<comment type="subcellular location">
    <subcellularLocation>
        <location evidence="2">Cytoplasm</location>
    </subcellularLocation>
    <text evidence="2">Associated with two foci at the outer edges of the nucleoid region in young cells, and at four foci within both cell halves in older cells.</text>
</comment>
<protein>
    <recommendedName>
        <fullName evidence="1 2">Segregation and condensation protein A</fullName>
    </recommendedName>
</protein>
<dbReference type="HAMAP" id="MF_01805">
    <property type="entry name" value="ScpA"/>
    <property type="match status" value="1"/>
</dbReference>
<dbReference type="PANTHER" id="PTHR33969:SF2">
    <property type="entry name" value="SEGREGATION AND CONDENSATION PROTEIN A"/>
    <property type="match status" value="1"/>
</dbReference>
<dbReference type="Pfam" id="PF02616">
    <property type="entry name" value="SMC_ScpA"/>
    <property type="match status" value="1"/>
</dbReference>
<dbReference type="InterPro" id="IPR003768">
    <property type="entry name" value="ScpA"/>
</dbReference>
<organism evidence="3 4">
    <name type="scientific">Inhella proteolytica</name>
    <dbReference type="NCBI Taxonomy" id="2795029"/>
    <lineage>
        <taxon>Bacteria</taxon>
        <taxon>Pseudomonadati</taxon>
        <taxon>Pseudomonadota</taxon>
        <taxon>Betaproteobacteria</taxon>
        <taxon>Burkholderiales</taxon>
        <taxon>Sphaerotilaceae</taxon>
        <taxon>Inhella</taxon>
    </lineage>
</organism>
<dbReference type="AlphaFoldDB" id="A0A931J1A1"/>
<comment type="caution">
    <text evidence="3">The sequence shown here is derived from an EMBL/GenBank/DDBJ whole genome shotgun (WGS) entry which is preliminary data.</text>
</comment>
<keyword evidence="2" id="KW-0131">Cell cycle</keyword>
<evidence type="ECO:0000313" key="3">
    <source>
        <dbReference type="EMBL" id="MBH9575833.1"/>
    </source>
</evidence>
<dbReference type="PANTHER" id="PTHR33969">
    <property type="entry name" value="SEGREGATION AND CONDENSATION PROTEIN A"/>
    <property type="match status" value="1"/>
</dbReference>
<keyword evidence="2" id="KW-0963">Cytoplasm</keyword>
<proteinExistence type="inferred from homology"/>
<keyword evidence="2" id="KW-0159">Chromosome partition</keyword>
<dbReference type="Gene3D" id="6.10.250.2410">
    <property type="match status" value="1"/>
</dbReference>